<dbReference type="AlphaFoldDB" id="A0A6M3LB66"/>
<proteinExistence type="predicted"/>
<gene>
    <name evidence="1" type="ORF">MM415B03522_0006</name>
</gene>
<dbReference type="EMBL" id="MT142946">
    <property type="protein sequence ID" value="QJA90892.1"/>
    <property type="molecule type" value="Genomic_DNA"/>
</dbReference>
<organism evidence="1">
    <name type="scientific">viral metagenome</name>
    <dbReference type="NCBI Taxonomy" id="1070528"/>
    <lineage>
        <taxon>unclassified sequences</taxon>
        <taxon>metagenomes</taxon>
        <taxon>organismal metagenomes</taxon>
    </lineage>
</organism>
<sequence length="82" mass="9127">MKKLLCSALCIVFLQGCAPAMLIGAVGYAVSSGRKSHAEMLNAYSDYRVKMETLNTQREKDGLDLLPISTYEEWYKFSKGGK</sequence>
<reference evidence="1" key="1">
    <citation type="submission" date="2020-03" db="EMBL/GenBank/DDBJ databases">
        <title>The deep terrestrial virosphere.</title>
        <authorList>
            <person name="Holmfeldt K."/>
            <person name="Nilsson E."/>
            <person name="Simone D."/>
            <person name="Lopez-Fernandez M."/>
            <person name="Wu X."/>
            <person name="de Brujin I."/>
            <person name="Lundin D."/>
            <person name="Andersson A."/>
            <person name="Bertilsson S."/>
            <person name="Dopson M."/>
        </authorList>
    </citation>
    <scope>NUCLEOTIDE SEQUENCE</scope>
    <source>
        <strain evidence="1">MM415B03522</strain>
    </source>
</reference>
<protein>
    <recommendedName>
        <fullName evidence="2">Lipoprotein</fullName>
    </recommendedName>
</protein>
<evidence type="ECO:0000313" key="1">
    <source>
        <dbReference type="EMBL" id="QJA90892.1"/>
    </source>
</evidence>
<dbReference type="PROSITE" id="PS51257">
    <property type="entry name" value="PROKAR_LIPOPROTEIN"/>
    <property type="match status" value="1"/>
</dbReference>
<name>A0A6M3LB66_9ZZZZ</name>
<evidence type="ECO:0008006" key="2">
    <source>
        <dbReference type="Google" id="ProtNLM"/>
    </source>
</evidence>
<accession>A0A6M3LB66</accession>